<keyword evidence="7" id="KW-1133">Transmembrane helix</keyword>
<feature type="domain" description="Peptidase M48" evidence="12">
    <location>
        <begin position="70"/>
        <end position="264"/>
    </location>
</feature>
<dbReference type="Gene3D" id="3.30.2010.10">
    <property type="entry name" value="Metalloproteases ('zincins'), catalytic domain"/>
    <property type="match status" value="1"/>
</dbReference>
<evidence type="ECO:0000256" key="3">
    <source>
        <dbReference type="ARBA" id="ARBA00022692"/>
    </source>
</evidence>
<keyword evidence="5 10" id="KW-0378">Hydrolase</keyword>
<evidence type="ECO:0000256" key="10">
    <source>
        <dbReference type="RuleBase" id="RU003983"/>
    </source>
</evidence>
<dbReference type="PANTHER" id="PTHR43221:SF3">
    <property type="entry name" value="SLL1280 PROTEIN"/>
    <property type="match status" value="1"/>
</dbReference>
<proteinExistence type="inferred from homology"/>
<feature type="compositionally biased region" description="Polar residues" evidence="11">
    <location>
        <begin position="346"/>
        <end position="360"/>
    </location>
</feature>
<evidence type="ECO:0000256" key="8">
    <source>
        <dbReference type="ARBA" id="ARBA00023049"/>
    </source>
</evidence>
<dbReference type="Proteomes" id="UP001501570">
    <property type="component" value="Unassembled WGS sequence"/>
</dbReference>
<reference evidence="14" key="1">
    <citation type="journal article" date="2019" name="Int. J. Syst. Evol. Microbiol.">
        <title>The Global Catalogue of Microorganisms (GCM) 10K type strain sequencing project: providing services to taxonomists for standard genome sequencing and annotation.</title>
        <authorList>
            <consortium name="The Broad Institute Genomics Platform"/>
            <consortium name="The Broad Institute Genome Sequencing Center for Infectious Disease"/>
            <person name="Wu L."/>
            <person name="Ma J."/>
        </authorList>
    </citation>
    <scope>NUCLEOTIDE SEQUENCE [LARGE SCALE GENOMIC DNA]</scope>
    <source>
        <strain evidence="14">JCM 18304</strain>
    </source>
</reference>
<dbReference type="CDD" id="cd07325">
    <property type="entry name" value="M48_Ste24p_like"/>
    <property type="match status" value="1"/>
</dbReference>
<accession>A0ABP9RNV9</accession>
<sequence length="367" mass="40291">MTETAPVRRRVALTGISSRAWEHPADRGALTALRELRGFDQVLKVLSGMWSERGWRLQYLGGAIRADHRQHPRVYRLFAEAAASLDISTLPELYIEFSPNLNASCVGMSTPFIVITSRAVELFDDDELRYVLGHELGHLVSGHAVYRTMMAILSRMALNLAWLPVGSIALRGIIVALHEWWRKAELSSDRAGLLAGQDPAAALRAHMKLAGGGDLSEIDTAAFLDQAAEYDRGGDLRDSLLKLRMVAFLTHPLPVARASELRRWIDDGTYQRILSGDYPRRENDGEASLSDDVKAAADEYRSAFNRSQDPLVGLLRKLGDGASGMGDWVGTGAGRVRDWMAGGRRTGTNGADQESPGSTESPEDPRD</sequence>
<evidence type="ECO:0000313" key="14">
    <source>
        <dbReference type="Proteomes" id="UP001501570"/>
    </source>
</evidence>
<gene>
    <name evidence="13" type="ORF">GCM10023322_20680</name>
</gene>
<evidence type="ECO:0000313" key="13">
    <source>
        <dbReference type="EMBL" id="GAA5182849.1"/>
    </source>
</evidence>
<evidence type="ECO:0000256" key="4">
    <source>
        <dbReference type="ARBA" id="ARBA00022723"/>
    </source>
</evidence>
<keyword evidence="4" id="KW-0479">Metal-binding</keyword>
<evidence type="ECO:0000256" key="11">
    <source>
        <dbReference type="SAM" id="MobiDB-lite"/>
    </source>
</evidence>
<keyword evidence="2 10" id="KW-0645">Protease</keyword>
<evidence type="ECO:0000256" key="7">
    <source>
        <dbReference type="ARBA" id="ARBA00022989"/>
    </source>
</evidence>
<keyword evidence="8 10" id="KW-0482">Metalloprotease</keyword>
<evidence type="ECO:0000256" key="9">
    <source>
        <dbReference type="ARBA" id="ARBA00023136"/>
    </source>
</evidence>
<dbReference type="PANTHER" id="PTHR43221">
    <property type="entry name" value="PROTEASE HTPX"/>
    <property type="match status" value="1"/>
</dbReference>
<dbReference type="Pfam" id="PF01435">
    <property type="entry name" value="Peptidase_M48"/>
    <property type="match status" value="1"/>
</dbReference>
<evidence type="ECO:0000256" key="6">
    <source>
        <dbReference type="ARBA" id="ARBA00022833"/>
    </source>
</evidence>
<dbReference type="EMBL" id="BAABJQ010000005">
    <property type="protein sequence ID" value="GAA5182849.1"/>
    <property type="molecule type" value="Genomic_DNA"/>
</dbReference>
<evidence type="ECO:0000256" key="1">
    <source>
        <dbReference type="ARBA" id="ARBA00022475"/>
    </source>
</evidence>
<comment type="caution">
    <text evidence="13">The sequence shown here is derived from an EMBL/GenBank/DDBJ whole genome shotgun (WGS) entry which is preliminary data.</text>
</comment>
<protein>
    <submittedName>
        <fullName evidence="13">M48 family metallopeptidase</fullName>
    </submittedName>
</protein>
<evidence type="ECO:0000256" key="2">
    <source>
        <dbReference type="ARBA" id="ARBA00022670"/>
    </source>
</evidence>
<comment type="cofactor">
    <cofactor evidence="10">
        <name>Zn(2+)</name>
        <dbReference type="ChEBI" id="CHEBI:29105"/>
    </cofactor>
    <text evidence="10">Binds 1 zinc ion per subunit.</text>
</comment>
<keyword evidence="1" id="KW-1003">Cell membrane</keyword>
<feature type="region of interest" description="Disordered" evidence="11">
    <location>
        <begin position="338"/>
        <end position="367"/>
    </location>
</feature>
<comment type="similarity">
    <text evidence="10">Belongs to the peptidase M48 family.</text>
</comment>
<evidence type="ECO:0000256" key="5">
    <source>
        <dbReference type="ARBA" id="ARBA00022801"/>
    </source>
</evidence>
<keyword evidence="6 10" id="KW-0862">Zinc</keyword>
<dbReference type="RefSeq" id="WP_345628348.1">
    <property type="nucleotide sequence ID" value="NZ_BAABJQ010000005.1"/>
</dbReference>
<keyword evidence="3" id="KW-0812">Transmembrane</keyword>
<keyword evidence="9" id="KW-0472">Membrane</keyword>
<dbReference type="InterPro" id="IPR001915">
    <property type="entry name" value="Peptidase_M48"/>
</dbReference>
<name>A0ABP9RNV9_9ACTN</name>
<organism evidence="13 14">
    <name type="scientific">Rugosimonospora acidiphila</name>
    <dbReference type="NCBI Taxonomy" id="556531"/>
    <lineage>
        <taxon>Bacteria</taxon>
        <taxon>Bacillati</taxon>
        <taxon>Actinomycetota</taxon>
        <taxon>Actinomycetes</taxon>
        <taxon>Micromonosporales</taxon>
        <taxon>Micromonosporaceae</taxon>
        <taxon>Rugosimonospora</taxon>
    </lineage>
</organism>
<dbReference type="InterPro" id="IPR050083">
    <property type="entry name" value="HtpX_protease"/>
</dbReference>
<keyword evidence="14" id="KW-1185">Reference proteome</keyword>
<evidence type="ECO:0000259" key="12">
    <source>
        <dbReference type="Pfam" id="PF01435"/>
    </source>
</evidence>